<keyword evidence="3 11" id="KW-0813">Transport</keyword>
<dbReference type="InterPro" id="IPR039158">
    <property type="entry name" value="SLC25A46"/>
</dbReference>
<evidence type="ECO:0000256" key="8">
    <source>
        <dbReference type="ARBA" id="ARBA00023128"/>
    </source>
</evidence>
<evidence type="ECO:0000256" key="5">
    <source>
        <dbReference type="ARBA" id="ARBA00022737"/>
    </source>
</evidence>
<dbReference type="Gene3D" id="1.50.40.10">
    <property type="entry name" value="Mitochondrial carrier domain"/>
    <property type="match status" value="2"/>
</dbReference>
<evidence type="ECO:0000313" key="14">
    <source>
        <dbReference type="Proteomes" id="UP001266305"/>
    </source>
</evidence>
<proteinExistence type="inferred from homology"/>
<evidence type="ECO:0000256" key="3">
    <source>
        <dbReference type="ARBA" id="ARBA00022448"/>
    </source>
</evidence>
<keyword evidence="5" id="KW-0677">Repeat</keyword>
<evidence type="ECO:0000256" key="7">
    <source>
        <dbReference type="ARBA" id="ARBA00022989"/>
    </source>
</evidence>
<dbReference type="PANTHER" id="PTHR21252:SF2">
    <property type="entry name" value="MITOCHONDRIAL OUTER MEMBRANE PROTEIN SLC25A46"/>
    <property type="match status" value="1"/>
</dbReference>
<feature type="repeat" description="Solcar" evidence="10">
    <location>
        <begin position="412"/>
        <end position="517"/>
    </location>
</feature>
<dbReference type="Pfam" id="PF00153">
    <property type="entry name" value="Mito_carr"/>
    <property type="match status" value="2"/>
</dbReference>
<comment type="caution">
    <text evidence="13">The sequence shown here is derived from an EMBL/GenBank/DDBJ whole genome shotgun (WGS) entry which is preliminary data.</text>
</comment>
<dbReference type="PANTHER" id="PTHR21252">
    <property type="entry name" value="TB1 PROTEIN-RELATED"/>
    <property type="match status" value="1"/>
</dbReference>
<evidence type="ECO:0000256" key="4">
    <source>
        <dbReference type="ARBA" id="ARBA00022692"/>
    </source>
</evidence>
<gene>
    <name evidence="13" type="ORF">P7K49_005058</name>
</gene>
<evidence type="ECO:0000256" key="6">
    <source>
        <dbReference type="ARBA" id="ARBA00022787"/>
    </source>
</evidence>
<evidence type="ECO:0000256" key="9">
    <source>
        <dbReference type="ARBA" id="ARBA00023136"/>
    </source>
</evidence>
<evidence type="ECO:0000256" key="2">
    <source>
        <dbReference type="ARBA" id="ARBA00006375"/>
    </source>
</evidence>
<keyword evidence="4 10" id="KW-0812">Transmembrane</keyword>
<organism evidence="13 14">
    <name type="scientific">Saguinus oedipus</name>
    <name type="common">Cotton-top tamarin</name>
    <name type="synonym">Oedipomidas oedipus</name>
    <dbReference type="NCBI Taxonomy" id="9490"/>
    <lineage>
        <taxon>Eukaryota</taxon>
        <taxon>Metazoa</taxon>
        <taxon>Chordata</taxon>
        <taxon>Craniata</taxon>
        <taxon>Vertebrata</taxon>
        <taxon>Euteleostomi</taxon>
        <taxon>Mammalia</taxon>
        <taxon>Eutheria</taxon>
        <taxon>Euarchontoglires</taxon>
        <taxon>Primates</taxon>
        <taxon>Haplorrhini</taxon>
        <taxon>Platyrrhini</taxon>
        <taxon>Cebidae</taxon>
        <taxon>Callitrichinae</taxon>
        <taxon>Saguinus</taxon>
    </lineage>
</organism>
<feature type="region of interest" description="Disordered" evidence="12">
    <location>
        <begin position="1"/>
        <end position="27"/>
    </location>
</feature>
<keyword evidence="6" id="KW-1000">Mitochondrion outer membrane</keyword>
<name>A0ABQ9W978_SAGOE</name>
<evidence type="ECO:0000256" key="11">
    <source>
        <dbReference type="RuleBase" id="RU000488"/>
    </source>
</evidence>
<keyword evidence="8" id="KW-0496">Mitochondrion</keyword>
<sequence length="519" mass="56800">MHPRRPDGFDGLGYRGGARDEQGFGGAFPARSFSTGSDLGHWVTTPPDIPGSRNLHWGEKSPPYGVPTTSTPYEGPTEEAFSSGGGGGVQGQSSGEEHGDRGRGGGLVGPRIAACRPRKRCRGSRLLFLLILSRATPFALLSSSDPEAGLLSLPHINEFYGINSKKDICLSHGVHKQLNRFAGFGIGLASLFTENVLAHPCIVLRRQCQVNYHAQHYHLTPFTVINIMYSFNKTQGPRALWKGMGSTFIVQGVTLGAEGIISEFTPLPRVCNSVLSNVTLKLDQSGNQEVHTSSHDGIMGTNSIRGAASLIETVQITLPRNLLEFLESEIIRDNTGILECVKEGIGRVIGMGVPHSKRLLPLLSLIFPTVLHGVLHYIISSVIQKFVLLILKRKTYNNHLAESTSPVQSMLDAYFPELIANFAASLCSDVILYPLETVLHRLHIQGTRTIIDNTDLGYEVLPINTQYEGMRDCINTIRQEEGVFGFYKGFGAVIIQYTLHATVLQITKIIYSTLLQNNI</sequence>
<evidence type="ECO:0000313" key="13">
    <source>
        <dbReference type="EMBL" id="KAK2118171.1"/>
    </source>
</evidence>
<feature type="region of interest" description="Disordered" evidence="12">
    <location>
        <begin position="50"/>
        <end position="106"/>
    </location>
</feature>
<evidence type="ECO:0000256" key="10">
    <source>
        <dbReference type="PROSITE-ProRule" id="PRU00282"/>
    </source>
</evidence>
<dbReference type="PROSITE" id="PS50920">
    <property type="entry name" value="SOLCAR"/>
    <property type="match status" value="1"/>
</dbReference>
<evidence type="ECO:0000256" key="1">
    <source>
        <dbReference type="ARBA" id="ARBA00004374"/>
    </source>
</evidence>
<reference evidence="13 14" key="1">
    <citation type="submission" date="2023-05" db="EMBL/GenBank/DDBJ databases">
        <title>B98-5 Cell Line De Novo Hybrid Assembly: An Optical Mapping Approach.</title>
        <authorList>
            <person name="Kananen K."/>
            <person name="Auerbach J.A."/>
            <person name="Kautto E."/>
            <person name="Blachly J.S."/>
        </authorList>
    </citation>
    <scope>NUCLEOTIDE SEQUENCE [LARGE SCALE GENOMIC DNA]</scope>
    <source>
        <strain evidence="13">B95-8</strain>
        <tissue evidence="13">Cell line</tissue>
    </source>
</reference>
<comment type="similarity">
    <text evidence="2 11">Belongs to the mitochondrial carrier (TC 2.A.29) family.</text>
</comment>
<comment type="subcellular location">
    <subcellularLocation>
        <location evidence="1">Mitochondrion outer membrane</location>
        <topology evidence="1">Multi-pass membrane protein</topology>
    </subcellularLocation>
</comment>
<dbReference type="InterPro" id="IPR018108">
    <property type="entry name" value="MCP_transmembrane"/>
</dbReference>
<protein>
    <recommendedName>
        <fullName evidence="15">Solute carrier family 25 member 46</fullName>
    </recommendedName>
</protein>
<keyword evidence="7" id="KW-1133">Transmembrane helix</keyword>
<accession>A0ABQ9W978</accession>
<dbReference type="InterPro" id="IPR023395">
    <property type="entry name" value="MCP_dom_sf"/>
</dbReference>
<keyword evidence="9 10" id="KW-0472">Membrane</keyword>
<evidence type="ECO:0000256" key="12">
    <source>
        <dbReference type="SAM" id="MobiDB-lite"/>
    </source>
</evidence>
<evidence type="ECO:0008006" key="15">
    <source>
        <dbReference type="Google" id="ProtNLM"/>
    </source>
</evidence>
<keyword evidence="14" id="KW-1185">Reference proteome</keyword>
<dbReference type="SUPFAM" id="SSF103506">
    <property type="entry name" value="Mitochondrial carrier"/>
    <property type="match status" value="2"/>
</dbReference>
<dbReference type="EMBL" id="JASSZA010000002">
    <property type="protein sequence ID" value="KAK2118171.1"/>
    <property type="molecule type" value="Genomic_DNA"/>
</dbReference>
<dbReference type="Proteomes" id="UP001266305">
    <property type="component" value="Unassembled WGS sequence"/>
</dbReference>